<evidence type="ECO:0000256" key="1">
    <source>
        <dbReference type="SAM" id="MobiDB-lite"/>
    </source>
</evidence>
<keyword evidence="2" id="KW-1133">Transmembrane helix</keyword>
<reference evidence="3" key="2">
    <citation type="submission" date="2023-06" db="EMBL/GenBank/DDBJ databases">
        <authorList>
            <consortium name="Lawrence Berkeley National Laboratory"/>
            <person name="Haridas S."/>
            <person name="Hensen N."/>
            <person name="Bonometti L."/>
            <person name="Westerberg I."/>
            <person name="Brannstrom I.O."/>
            <person name="Guillou S."/>
            <person name="Cros-Aarteil S."/>
            <person name="Calhoun S."/>
            <person name="Kuo A."/>
            <person name="Mondo S."/>
            <person name="Pangilinan J."/>
            <person name="Riley R."/>
            <person name="Labutti K."/>
            <person name="Andreopoulos B."/>
            <person name="Lipzen A."/>
            <person name="Chen C."/>
            <person name="Yanf M."/>
            <person name="Daum C."/>
            <person name="Ng V."/>
            <person name="Clum A."/>
            <person name="Steindorff A."/>
            <person name="Ohm R."/>
            <person name="Martin F."/>
            <person name="Silar P."/>
            <person name="Natvig D."/>
            <person name="Lalanne C."/>
            <person name="Gautier V."/>
            <person name="Ament-Velasquez S.L."/>
            <person name="Kruys A."/>
            <person name="Hutchinson M.I."/>
            <person name="Powell A.J."/>
            <person name="Barry K."/>
            <person name="Miller A.N."/>
            <person name="Grigoriev I.V."/>
            <person name="Debuchy R."/>
            <person name="Gladieux P."/>
            <person name="Thoren M.H."/>
            <person name="Johannesson H."/>
        </authorList>
    </citation>
    <scope>NUCLEOTIDE SEQUENCE</scope>
    <source>
        <strain evidence="3">CBS 955.72</strain>
    </source>
</reference>
<feature type="region of interest" description="Disordered" evidence="1">
    <location>
        <begin position="106"/>
        <end position="131"/>
    </location>
</feature>
<keyword evidence="4" id="KW-1185">Reference proteome</keyword>
<dbReference type="AlphaFoldDB" id="A0AAJ0HCA0"/>
<dbReference type="SUPFAM" id="SSF89372">
    <property type="entry name" value="Fucose-specific lectin"/>
    <property type="match status" value="1"/>
</dbReference>
<evidence type="ECO:0008006" key="5">
    <source>
        <dbReference type="Google" id="ProtNLM"/>
    </source>
</evidence>
<proteinExistence type="predicted"/>
<dbReference type="EMBL" id="JAUIQD010000006">
    <property type="protein sequence ID" value="KAK3346574.1"/>
    <property type="molecule type" value="Genomic_DNA"/>
</dbReference>
<organism evidence="3 4">
    <name type="scientific">Lasiosphaeria hispida</name>
    <dbReference type="NCBI Taxonomy" id="260671"/>
    <lineage>
        <taxon>Eukaryota</taxon>
        <taxon>Fungi</taxon>
        <taxon>Dikarya</taxon>
        <taxon>Ascomycota</taxon>
        <taxon>Pezizomycotina</taxon>
        <taxon>Sordariomycetes</taxon>
        <taxon>Sordariomycetidae</taxon>
        <taxon>Sordariales</taxon>
        <taxon>Lasiosphaeriaceae</taxon>
        <taxon>Lasiosphaeria</taxon>
    </lineage>
</organism>
<comment type="caution">
    <text evidence="3">The sequence shown here is derived from an EMBL/GenBank/DDBJ whole genome shotgun (WGS) entry which is preliminary data.</text>
</comment>
<feature type="transmembrane region" description="Helical" evidence="2">
    <location>
        <begin position="78"/>
        <end position="100"/>
    </location>
</feature>
<dbReference type="Proteomes" id="UP001275084">
    <property type="component" value="Unassembled WGS sequence"/>
</dbReference>
<keyword evidence="2" id="KW-0472">Membrane</keyword>
<reference evidence="3" key="1">
    <citation type="journal article" date="2023" name="Mol. Phylogenet. Evol.">
        <title>Genome-scale phylogeny and comparative genomics of the fungal order Sordariales.</title>
        <authorList>
            <person name="Hensen N."/>
            <person name="Bonometti L."/>
            <person name="Westerberg I."/>
            <person name="Brannstrom I.O."/>
            <person name="Guillou S."/>
            <person name="Cros-Aarteil S."/>
            <person name="Calhoun S."/>
            <person name="Haridas S."/>
            <person name="Kuo A."/>
            <person name="Mondo S."/>
            <person name="Pangilinan J."/>
            <person name="Riley R."/>
            <person name="LaButti K."/>
            <person name="Andreopoulos B."/>
            <person name="Lipzen A."/>
            <person name="Chen C."/>
            <person name="Yan M."/>
            <person name="Daum C."/>
            <person name="Ng V."/>
            <person name="Clum A."/>
            <person name="Steindorff A."/>
            <person name="Ohm R.A."/>
            <person name="Martin F."/>
            <person name="Silar P."/>
            <person name="Natvig D.O."/>
            <person name="Lalanne C."/>
            <person name="Gautier V."/>
            <person name="Ament-Velasquez S.L."/>
            <person name="Kruys A."/>
            <person name="Hutchinson M.I."/>
            <person name="Powell A.J."/>
            <person name="Barry K."/>
            <person name="Miller A.N."/>
            <person name="Grigoriev I.V."/>
            <person name="Debuchy R."/>
            <person name="Gladieux P."/>
            <person name="Hiltunen Thoren M."/>
            <person name="Johannesson H."/>
        </authorList>
    </citation>
    <scope>NUCLEOTIDE SEQUENCE</scope>
    <source>
        <strain evidence="3">CBS 955.72</strain>
    </source>
</reference>
<evidence type="ECO:0000313" key="3">
    <source>
        <dbReference type="EMBL" id="KAK3346574.1"/>
    </source>
</evidence>
<feature type="compositionally biased region" description="Low complexity" evidence="1">
    <location>
        <begin position="117"/>
        <end position="131"/>
    </location>
</feature>
<accession>A0AAJ0HCA0</accession>
<dbReference type="Gene3D" id="2.120.10.70">
    <property type="entry name" value="Fucose-specific lectin"/>
    <property type="match status" value="1"/>
</dbReference>
<protein>
    <recommendedName>
        <fullName evidence="5">Fucose-specific lectin</fullName>
    </recommendedName>
</protein>
<gene>
    <name evidence="3" type="ORF">B0T25DRAFT_571705</name>
</gene>
<evidence type="ECO:0000256" key="2">
    <source>
        <dbReference type="SAM" id="Phobius"/>
    </source>
</evidence>
<evidence type="ECO:0000313" key="4">
    <source>
        <dbReference type="Proteomes" id="UP001275084"/>
    </source>
</evidence>
<sequence length="460" mass="49710">MYSNLPEVVRLSNLPEVVPSDAPQVTQTSGLETVADKYYFNTHELPTTQLDSGSSATSLSIKHQGREQRILGLRRRTFLTIALISAILIIGVIVGVAVSVTKAASSTANGGAGEEGGASPPTSPISNNSTTVSNGTSSLILEGSSLATGNYTDGDGSHHLFVFYQGLDNALLTSVWDSKNRTWETHSISGSLAETGVVHEILPRAPISAFSYTNPTFQIRVYTLTAGNVIHEFLTSDVTLATGWIQGDLGTENIVTTGNGSKLAALRPQCGTGESCRKDFPGFAVAYQNEASRLEVFNIRSLETTDIGPSTNGSIISLTGVMRDNITDFVWRLHYDEKGVLQESSSEGQLDSWTQEQPIGSASSSTDVTNMAAFPYDLVNMMVVTLESNGRAVVRTLSNDGWVINQTPTFLETPLTELKFSAIAGNPHKRIYGLMNGTIHEWMFRSEDPLQWRHLGMIII</sequence>
<keyword evidence="2" id="KW-0812">Transmembrane</keyword>
<name>A0AAJ0HCA0_9PEZI</name>
<feature type="region of interest" description="Disordered" evidence="1">
    <location>
        <begin position="344"/>
        <end position="364"/>
    </location>
</feature>